<dbReference type="PANTHER" id="PTHR35271:SF1">
    <property type="entry name" value="ABC TRANSPORTER, SUBSTRATE-BINDING LIPOPROTEIN"/>
    <property type="match status" value="1"/>
</dbReference>
<proteinExistence type="predicted"/>
<dbReference type="PANTHER" id="PTHR35271">
    <property type="entry name" value="ABC TRANSPORTER, SUBSTRATE-BINDING LIPOPROTEIN-RELATED"/>
    <property type="match status" value="1"/>
</dbReference>
<comment type="caution">
    <text evidence="2">The sequence shown here is derived from an EMBL/GenBank/DDBJ whole genome shotgun (WGS) entry which is preliminary data.</text>
</comment>
<dbReference type="EMBL" id="JAPUBN010000019">
    <property type="protein sequence ID" value="MCZ2722848.1"/>
    <property type="molecule type" value="Genomic_DNA"/>
</dbReference>
<name>A0ABT4JX33_9GAMM</name>
<feature type="signal peptide" evidence="1">
    <location>
        <begin position="1"/>
        <end position="19"/>
    </location>
</feature>
<gene>
    <name evidence="2" type="ORF">O1D97_14825</name>
</gene>
<keyword evidence="1" id="KW-0732">Signal</keyword>
<protein>
    <recommendedName>
        <fullName evidence="4">ABC transporter substrate-binding protein</fullName>
    </recommendedName>
</protein>
<accession>A0ABT4JX33</accession>
<evidence type="ECO:0000313" key="3">
    <source>
        <dbReference type="Proteomes" id="UP001149719"/>
    </source>
</evidence>
<evidence type="ECO:0000313" key="2">
    <source>
        <dbReference type="EMBL" id="MCZ2722848.1"/>
    </source>
</evidence>
<feature type="chain" id="PRO_5045171221" description="ABC transporter substrate-binding protein" evidence="1">
    <location>
        <begin position="20"/>
        <end position="304"/>
    </location>
</feature>
<reference evidence="2" key="1">
    <citation type="submission" date="2022-12" db="EMBL/GenBank/DDBJ databases">
        <title>Marinomonas 15G1-11 sp. nov, isolated from marine algae.</title>
        <authorList>
            <person name="Butt M."/>
            <person name="Choi D.G."/>
            <person name="Kim J.M."/>
            <person name="Lee J.K."/>
            <person name="Baek J.H."/>
            <person name="Jeon C.O."/>
        </authorList>
    </citation>
    <scope>NUCLEOTIDE SEQUENCE</scope>
    <source>
        <strain evidence="2">15G1-11</strain>
    </source>
</reference>
<keyword evidence="3" id="KW-1185">Reference proteome</keyword>
<sequence length="304" mass="34064">MKQFLLALVFSFFAAVANASVVLVHEENFNAGNVIINKIGVYSDLTGMESISTIEYRQRDRNSLPMIVVAVGLSAFRVVCDAHPDKILIAILIGKEEYLSTSKACNSKSTAVFSGADLSLRLEVLKYILPNISRLGLVYSNRLNLDEAYYQEQARFHDLNFVFSPTPSDRNSIIKIMNHTVMNADVIFSIIDSELYQPQIIQDVLRLFFRQRKIMVGPSNNFVKAGALFAIYSDAEEQIKSLAGILIQLQGNPYKIISPLYPPNLKIVFNPYLVRSFGLVLPSEKYLENNFGLCPEYGCAKALD</sequence>
<dbReference type="Gene3D" id="3.40.50.2300">
    <property type="match status" value="1"/>
</dbReference>
<dbReference type="Proteomes" id="UP001149719">
    <property type="component" value="Unassembled WGS sequence"/>
</dbReference>
<organism evidence="2 3">
    <name type="scientific">Marinomonas phaeophyticola</name>
    <dbReference type="NCBI Taxonomy" id="3004091"/>
    <lineage>
        <taxon>Bacteria</taxon>
        <taxon>Pseudomonadati</taxon>
        <taxon>Pseudomonadota</taxon>
        <taxon>Gammaproteobacteria</taxon>
        <taxon>Oceanospirillales</taxon>
        <taxon>Oceanospirillaceae</taxon>
        <taxon>Marinomonas</taxon>
    </lineage>
</organism>
<evidence type="ECO:0000256" key="1">
    <source>
        <dbReference type="SAM" id="SignalP"/>
    </source>
</evidence>
<dbReference type="InterPro" id="IPR007487">
    <property type="entry name" value="ABC_transpt-TYRBP-like"/>
</dbReference>
<dbReference type="RefSeq" id="WP_269126819.1">
    <property type="nucleotide sequence ID" value="NZ_JAPUBN010000019.1"/>
</dbReference>
<evidence type="ECO:0008006" key="4">
    <source>
        <dbReference type="Google" id="ProtNLM"/>
    </source>
</evidence>